<reference evidence="1 2" key="1">
    <citation type="submission" date="2013-01" db="EMBL/GenBank/DDBJ databases">
        <authorList>
            <person name="Harkins D.M."/>
            <person name="Durkin A.S."/>
            <person name="Brinkac L.M."/>
            <person name="Haft D.H."/>
            <person name="Selengut J.D."/>
            <person name="Sanka R."/>
            <person name="DePew J."/>
            <person name="Purushe J."/>
            <person name="Chanthongthip A."/>
            <person name="Lattana O."/>
            <person name="Phetsouvanh R."/>
            <person name="Newton P.N."/>
            <person name="Vinetz J.M."/>
            <person name="Sutton G.G."/>
            <person name="Nierman W.C."/>
            <person name="Fouts D.E."/>
        </authorList>
    </citation>
    <scope>NUCLEOTIDE SEQUENCE [LARGE SCALE GENOMIC DNA]</scope>
    <source>
        <strain evidence="1 2">UI 13098</strain>
    </source>
</reference>
<keyword evidence="2" id="KW-1185">Reference proteome</keyword>
<dbReference type="InterPro" id="IPR009363">
    <property type="entry name" value="Phage_Mu_Gp16"/>
</dbReference>
<dbReference type="Proteomes" id="UP000012118">
    <property type="component" value="Unassembled WGS sequence"/>
</dbReference>
<proteinExistence type="predicted"/>
<name>M6QCQ0_9LEPT</name>
<sequence>MSSLSQIWTLKSKAGISEENFRNLVESISGSRSTKNLSNIHLEKIATAIYKLHPELKTKNTANRTPNKYKSISKNDSKLKSIVTPDQNELIKKLVSALILSGNYENFSTDSLPLRMFKKSLNELSRHEAQSVIEALKGMLIRANNRGPLEQKKTELINLLKPLSGLESGIEELIIKAITKLDNDFFRAIARIKDEVLDGREPEFVNIEYKRIFSEKTDKLLQTPAIKEKLKDYILKYDELLSKSKYFKSGVFNQTNASTIAKNLKENGFFKANHTVNFISKEERSEIKTEKQLEEIIENEKKEILNNSDLLKIFNELDKQIIANAELREFRDYLQSHIEILPELSDLEAFKEKLWISYFKSHKDAYRALIECMEREKWNDIR</sequence>
<dbReference type="Pfam" id="PF06252">
    <property type="entry name" value="GemA"/>
    <property type="match status" value="1"/>
</dbReference>
<dbReference type="AlphaFoldDB" id="M6QCQ0"/>
<protein>
    <submittedName>
        <fullName evidence="1">PF06252 family protein</fullName>
    </submittedName>
</protein>
<evidence type="ECO:0000313" key="2">
    <source>
        <dbReference type="Proteomes" id="UP000012118"/>
    </source>
</evidence>
<evidence type="ECO:0000313" key="1">
    <source>
        <dbReference type="EMBL" id="EMN90995.1"/>
    </source>
</evidence>
<dbReference type="EMBL" id="AHNU02000038">
    <property type="protein sequence ID" value="EMN90995.1"/>
    <property type="molecule type" value="Genomic_DNA"/>
</dbReference>
<accession>M6QCQ0</accession>
<comment type="caution">
    <text evidence="1">The sequence shown here is derived from an EMBL/GenBank/DDBJ whole genome shotgun (WGS) entry which is preliminary data.</text>
</comment>
<gene>
    <name evidence="1" type="ORF">LEP1GSC108_4168</name>
</gene>
<organism evidence="1 2">
    <name type="scientific">Leptospira weilii str. UI 13098</name>
    <dbReference type="NCBI Taxonomy" id="1088542"/>
    <lineage>
        <taxon>Bacteria</taxon>
        <taxon>Pseudomonadati</taxon>
        <taxon>Spirochaetota</taxon>
        <taxon>Spirochaetia</taxon>
        <taxon>Leptospirales</taxon>
        <taxon>Leptospiraceae</taxon>
        <taxon>Leptospira</taxon>
    </lineage>
</organism>